<dbReference type="InterPro" id="IPR014509">
    <property type="entry name" value="YjdF-like"/>
</dbReference>
<dbReference type="EMBL" id="DVGZ01000067">
    <property type="protein sequence ID" value="HIR47266.1"/>
    <property type="molecule type" value="Genomic_DNA"/>
</dbReference>
<accession>A0A9D1DE37</accession>
<feature type="transmembrane region" description="Helical" evidence="1">
    <location>
        <begin position="130"/>
        <end position="152"/>
    </location>
</feature>
<dbReference type="Pfam" id="PF09997">
    <property type="entry name" value="DUF2238"/>
    <property type="match status" value="1"/>
</dbReference>
<feature type="transmembrane region" description="Helical" evidence="1">
    <location>
        <begin position="12"/>
        <end position="29"/>
    </location>
</feature>
<keyword evidence="1" id="KW-0812">Transmembrane</keyword>
<reference evidence="2" key="2">
    <citation type="journal article" date="2021" name="PeerJ">
        <title>Extensive microbial diversity within the chicken gut microbiome revealed by metagenomics and culture.</title>
        <authorList>
            <person name="Gilroy R."/>
            <person name="Ravi A."/>
            <person name="Getino M."/>
            <person name="Pursley I."/>
            <person name="Horton D.L."/>
            <person name="Alikhan N.F."/>
            <person name="Baker D."/>
            <person name="Gharbi K."/>
            <person name="Hall N."/>
            <person name="Watson M."/>
            <person name="Adriaenssens E.M."/>
            <person name="Foster-Nyarko E."/>
            <person name="Jarju S."/>
            <person name="Secka A."/>
            <person name="Antonio M."/>
            <person name="Oren A."/>
            <person name="Chaudhuri R.R."/>
            <person name="La Ragione R."/>
            <person name="Hildebrand F."/>
            <person name="Pallen M.J."/>
        </authorList>
    </citation>
    <scope>NUCLEOTIDE SEQUENCE</scope>
    <source>
        <strain evidence="2">ChiSxjej1B13-7958</strain>
    </source>
</reference>
<name>A0A9D1DE37_9FIRM</name>
<gene>
    <name evidence="2" type="ORF">IAB89_06355</name>
</gene>
<evidence type="ECO:0000313" key="2">
    <source>
        <dbReference type="EMBL" id="HIR47266.1"/>
    </source>
</evidence>
<protein>
    <submittedName>
        <fullName evidence="2">DUF2238 domain-containing protein</fullName>
    </submittedName>
</protein>
<sequence length="221" mass="25262">MEKRERDFQKINRFAVPAYLAANLLLAGVNAVQSLWYYAVLALCALLLPLILSLFYRIIRRRRSYQLDLLVYLYVFLLYTLGIVMRLYSLTSYYDKLAHTLSGIVIALFGLLLFHLLSPEKTMERARFPLAAVFVMAVVTAVAGIWEIWEFIVSLIFHSDPQRVLTTGVTDTMIDMIVCVVGGAAFLPSLWMYMSRGKTFFLLGIFEAACRLPDPKEINEK</sequence>
<reference evidence="2" key="1">
    <citation type="submission" date="2020-10" db="EMBL/GenBank/DDBJ databases">
        <authorList>
            <person name="Gilroy R."/>
        </authorList>
    </citation>
    <scope>NUCLEOTIDE SEQUENCE</scope>
    <source>
        <strain evidence="2">ChiSxjej1B13-7958</strain>
    </source>
</reference>
<feature type="transmembrane region" description="Helical" evidence="1">
    <location>
        <begin position="172"/>
        <end position="193"/>
    </location>
</feature>
<organism evidence="2 3">
    <name type="scientific">Candidatus Caccousia avicola</name>
    <dbReference type="NCBI Taxonomy" id="2840721"/>
    <lineage>
        <taxon>Bacteria</taxon>
        <taxon>Bacillati</taxon>
        <taxon>Bacillota</taxon>
        <taxon>Clostridia</taxon>
        <taxon>Eubacteriales</taxon>
        <taxon>Oscillospiraceae</taxon>
        <taxon>Oscillospiraceae incertae sedis</taxon>
        <taxon>Candidatus Caccousia</taxon>
    </lineage>
</organism>
<dbReference type="AlphaFoldDB" id="A0A9D1DE37"/>
<feature type="transmembrane region" description="Helical" evidence="1">
    <location>
        <begin position="35"/>
        <end position="59"/>
    </location>
</feature>
<comment type="caution">
    <text evidence="2">The sequence shown here is derived from an EMBL/GenBank/DDBJ whole genome shotgun (WGS) entry which is preliminary data.</text>
</comment>
<evidence type="ECO:0000256" key="1">
    <source>
        <dbReference type="SAM" id="Phobius"/>
    </source>
</evidence>
<proteinExistence type="predicted"/>
<dbReference type="Proteomes" id="UP000824242">
    <property type="component" value="Unassembled WGS sequence"/>
</dbReference>
<keyword evidence="1" id="KW-0472">Membrane</keyword>
<feature type="transmembrane region" description="Helical" evidence="1">
    <location>
        <begin position="71"/>
        <end position="91"/>
    </location>
</feature>
<evidence type="ECO:0000313" key="3">
    <source>
        <dbReference type="Proteomes" id="UP000824242"/>
    </source>
</evidence>
<keyword evidence="1" id="KW-1133">Transmembrane helix</keyword>
<feature type="transmembrane region" description="Helical" evidence="1">
    <location>
        <begin position="97"/>
        <end position="118"/>
    </location>
</feature>